<feature type="region of interest" description="Disordered" evidence="5">
    <location>
        <begin position="204"/>
        <end position="238"/>
    </location>
</feature>
<dbReference type="SMART" id="SM01396">
    <property type="entry name" value="BC10"/>
    <property type="match status" value="1"/>
</dbReference>
<dbReference type="GO" id="GO:0016020">
    <property type="term" value="C:membrane"/>
    <property type="evidence" value="ECO:0007669"/>
    <property type="project" value="UniProtKB-SubCell"/>
</dbReference>
<dbReference type="Proteomes" id="UP000030669">
    <property type="component" value="Unassembled WGS sequence"/>
</dbReference>
<keyword evidence="8" id="KW-1185">Reference proteome</keyword>
<evidence type="ECO:0000256" key="1">
    <source>
        <dbReference type="ARBA" id="ARBA00004370"/>
    </source>
</evidence>
<accession>S7S0W4</accession>
<feature type="transmembrane region" description="Helical" evidence="6">
    <location>
        <begin position="37"/>
        <end position="56"/>
    </location>
</feature>
<comment type="subcellular location">
    <subcellularLocation>
        <location evidence="1">Membrane</location>
    </subcellularLocation>
</comment>
<proteinExistence type="predicted"/>
<dbReference type="InterPro" id="IPR009598">
    <property type="entry name" value="BCALP"/>
</dbReference>
<dbReference type="OMA" id="WSENVTT"/>
<dbReference type="Pfam" id="PF06726">
    <property type="entry name" value="BC10"/>
    <property type="match status" value="1"/>
</dbReference>
<dbReference type="KEGG" id="gtr:GLOTRDRAFT_135572"/>
<reference evidence="7 8" key="1">
    <citation type="journal article" date="2012" name="Science">
        <title>The Paleozoic origin of enzymatic lignin decomposition reconstructed from 31 fungal genomes.</title>
        <authorList>
            <person name="Floudas D."/>
            <person name="Binder M."/>
            <person name="Riley R."/>
            <person name="Barry K."/>
            <person name="Blanchette R.A."/>
            <person name="Henrissat B."/>
            <person name="Martinez A.T."/>
            <person name="Otillar R."/>
            <person name="Spatafora J.W."/>
            <person name="Yadav J.S."/>
            <person name="Aerts A."/>
            <person name="Benoit I."/>
            <person name="Boyd A."/>
            <person name="Carlson A."/>
            <person name="Copeland A."/>
            <person name="Coutinho P.M."/>
            <person name="de Vries R.P."/>
            <person name="Ferreira P."/>
            <person name="Findley K."/>
            <person name="Foster B."/>
            <person name="Gaskell J."/>
            <person name="Glotzer D."/>
            <person name="Gorecki P."/>
            <person name="Heitman J."/>
            <person name="Hesse C."/>
            <person name="Hori C."/>
            <person name="Igarashi K."/>
            <person name="Jurgens J.A."/>
            <person name="Kallen N."/>
            <person name="Kersten P."/>
            <person name="Kohler A."/>
            <person name="Kuees U."/>
            <person name="Kumar T.K.A."/>
            <person name="Kuo A."/>
            <person name="LaButti K."/>
            <person name="Larrondo L.F."/>
            <person name="Lindquist E."/>
            <person name="Ling A."/>
            <person name="Lombard V."/>
            <person name="Lucas S."/>
            <person name="Lundell T."/>
            <person name="Martin R."/>
            <person name="McLaughlin D.J."/>
            <person name="Morgenstern I."/>
            <person name="Morin E."/>
            <person name="Murat C."/>
            <person name="Nagy L.G."/>
            <person name="Nolan M."/>
            <person name="Ohm R.A."/>
            <person name="Patyshakuliyeva A."/>
            <person name="Rokas A."/>
            <person name="Ruiz-Duenas F.J."/>
            <person name="Sabat G."/>
            <person name="Salamov A."/>
            <person name="Samejima M."/>
            <person name="Schmutz J."/>
            <person name="Slot J.C."/>
            <person name="St John F."/>
            <person name="Stenlid J."/>
            <person name="Sun H."/>
            <person name="Sun S."/>
            <person name="Syed K."/>
            <person name="Tsang A."/>
            <person name="Wiebenga A."/>
            <person name="Young D."/>
            <person name="Pisabarro A."/>
            <person name="Eastwood D.C."/>
            <person name="Martin F."/>
            <person name="Cullen D."/>
            <person name="Grigoriev I.V."/>
            <person name="Hibbett D.S."/>
        </authorList>
    </citation>
    <scope>NUCLEOTIDE SEQUENCE [LARGE SCALE GENOMIC DNA]</scope>
    <source>
        <strain evidence="7 8">ATCC 11539</strain>
    </source>
</reference>
<dbReference type="AlphaFoldDB" id="S7S0W4"/>
<evidence type="ECO:0000256" key="3">
    <source>
        <dbReference type="ARBA" id="ARBA00022989"/>
    </source>
</evidence>
<feature type="compositionally biased region" description="Low complexity" evidence="5">
    <location>
        <begin position="152"/>
        <end position="165"/>
    </location>
</feature>
<feature type="region of interest" description="Disordered" evidence="5">
    <location>
        <begin position="140"/>
        <end position="187"/>
    </location>
</feature>
<evidence type="ECO:0000256" key="4">
    <source>
        <dbReference type="ARBA" id="ARBA00023136"/>
    </source>
</evidence>
<dbReference type="RefSeq" id="XP_007861270.1">
    <property type="nucleotide sequence ID" value="XM_007863079.1"/>
</dbReference>
<evidence type="ECO:0000313" key="8">
    <source>
        <dbReference type="Proteomes" id="UP000030669"/>
    </source>
</evidence>
<feature type="compositionally biased region" description="Polar residues" evidence="5">
    <location>
        <begin position="166"/>
        <end position="184"/>
    </location>
</feature>
<keyword evidence="4 6" id="KW-0472">Membrane</keyword>
<protein>
    <submittedName>
        <fullName evidence="7">Uncharacterized protein</fullName>
    </submittedName>
</protein>
<dbReference type="GeneID" id="19303347"/>
<keyword evidence="2 6" id="KW-0812">Transmembrane</keyword>
<dbReference type="OrthoDB" id="5563033at2759"/>
<evidence type="ECO:0000256" key="5">
    <source>
        <dbReference type="SAM" id="MobiDB-lite"/>
    </source>
</evidence>
<dbReference type="HOGENOM" id="CLU_095052_0_0_1"/>
<dbReference type="EMBL" id="KB469296">
    <property type="protein sequence ID" value="EPQ60995.1"/>
    <property type="molecule type" value="Genomic_DNA"/>
</dbReference>
<feature type="compositionally biased region" description="Low complexity" evidence="5">
    <location>
        <begin position="215"/>
        <end position="234"/>
    </location>
</feature>
<organism evidence="7 8">
    <name type="scientific">Gloeophyllum trabeum (strain ATCC 11539 / FP-39264 / Madison 617)</name>
    <name type="common">Brown rot fungus</name>
    <dbReference type="NCBI Taxonomy" id="670483"/>
    <lineage>
        <taxon>Eukaryota</taxon>
        <taxon>Fungi</taxon>
        <taxon>Dikarya</taxon>
        <taxon>Basidiomycota</taxon>
        <taxon>Agaricomycotina</taxon>
        <taxon>Agaricomycetes</taxon>
        <taxon>Gloeophyllales</taxon>
        <taxon>Gloeophyllaceae</taxon>
        <taxon>Gloeophyllum</taxon>
    </lineage>
</organism>
<name>S7S0W4_GLOTA</name>
<evidence type="ECO:0000256" key="6">
    <source>
        <dbReference type="SAM" id="Phobius"/>
    </source>
</evidence>
<keyword evidence="3 6" id="KW-1133">Transmembrane helix</keyword>
<dbReference type="PANTHER" id="PTHR13259">
    <property type="entry name" value="BLADDER CANCER 10 KD PROTEIN HOMOLOG"/>
    <property type="match status" value="1"/>
</dbReference>
<feature type="transmembrane region" description="Helical" evidence="6">
    <location>
        <begin position="6"/>
        <end position="30"/>
    </location>
</feature>
<evidence type="ECO:0000313" key="7">
    <source>
        <dbReference type="EMBL" id="EPQ60995.1"/>
    </source>
</evidence>
<gene>
    <name evidence="7" type="ORF">GLOTRDRAFT_135572</name>
</gene>
<sequence length="268" mass="30007">MLCTRWFLPLLIIPVPTAQPYFLVLFLLSLILHARPCFYCISLLTALFMSSCYWQPISITSPLARPWSENITTFSDAWDATVQNFDLSIPKPTVMRLTDRCWVDWSFGGMFKPFNVTEWERVSILKVQLEMVKEEKERLEKTLTSRNTSDALDSSSGHADLHSSSTDATKQNDAAGSDSGSPSPFGTRLRDMFSASIWRRSTSADASSPLGVPLPAGEAASEEAPSTTDTTSAPPELPTLRPSLPWLRREYDLRPYGFDVIFDLGWTP</sequence>
<dbReference type="PANTHER" id="PTHR13259:SF1">
    <property type="entry name" value="BLADDER CANCER-ASSOCIATED PROTEIN"/>
    <property type="match status" value="1"/>
</dbReference>
<evidence type="ECO:0000256" key="2">
    <source>
        <dbReference type="ARBA" id="ARBA00022692"/>
    </source>
</evidence>
<dbReference type="eggNOG" id="ENOG502S4C9">
    <property type="taxonomic scope" value="Eukaryota"/>
</dbReference>